<dbReference type="GO" id="GO:0006325">
    <property type="term" value="P:chromatin organization"/>
    <property type="evidence" value="ECO:0007669"/>
    <property type="project" value="UniProtKB-KW"/>
</dbReference>
<name>A0A9D4UE79_ADICA</name>
<dbReference type="GO" id="GO:0006281">
    <property type="term" value="P:DNA repair"/>
    <property type="evidence" value="ECO:0007669"/>
    <property type="project" value="UniProtKB-KW"/>
</dbReference>
<keyword evidence="13" id="KW-0539">Nucleus</keyword>
<keyword evidence="7" id="KW-0378">Hydrolase</keyword>
<dbReference type="FunFam" id="3.30.565.10:FF:000075">
    <property type="entry name" value="MORC family CW-type zinc finger protein 4"/>
    <property type="match status" value="1"/>
</dbReference>
<dbReference type="AlphaFoldDB" id="A0A9D4UE79"/>
<feature type="region of interest" description="Disordered" evidence="15">
    <location>
        <begin position="15"/>
        <end position="39"/>
    </location>
</feature>
<comment type="similarity">
    <text evidence="2">Belongs to the MORC ATPase protein family.</text>
</comment>
<keyword evidence="9" id="KW-0156">Chromatin regulator</keyword>
<evidence type="ECO:0000256" key="14">
    <source>
        <dbReference type="SAM" id="Coils"/>
    </source>
</evidence>
<evidence type="ECO:0000256" key="8">
    <source>
        <dbReference type="ARBA" id="ARBA00022840"/>
    </source>
</evidence>
<dbReference type="Pfam" id="PF13589">
    <property type="entry name" value="HATPase_c_3"/>
    <property type="match status" value="1"/>
</dbReference>
<feature type="coiled-coil region" evidence="14">
    <location>
        <begin position="753"/>
        <end position="794"/>
    </location>
</feature>
<keyword evidence="5" id="KW-0255">Endonuclease</keyword>
<evidence type="ECO:0000256" key="1">
    <source>
        <dbReference type="ARBA" id="ARBA00004123"/>
    </source>
</evidence>
<protein>
    <recommendedName>
        <fullName evidence="16">Morc S5 domain-containing protein</fullName>
    </recommendedName>
</protein>
<comment type="caution">
    <text evidence="17">The sequence shown here is derived from an EMBL/GenBank/DDBJ whole genome shotgun (WGS) entry which is preliminary data.</text>
</comment>
<dbReference type="Proteomes" id="UP000886520">
    <property type="component" value="Chromosome 18"/>
</dbReference>
<dbReference type="GO" id="GO:0005634">
    <property type="term" value="C:nucleus"/>
    <property type="evidence" value="ECO:0007669"/>
    <property type="project" value="UniProtKB-SubCell"/>
</dbReference>
<dbReference type="GO" id="GO:0031349">
    <property type="term" value="P:positive regulation of defense response"/>
    <property type="evidence" value="ECO:0007669"/>
    <property type="project" value="UniProtKB-ARBA"/>
</dbReference>
<keyword evidence="12" id="KW-0234">DNA repair</keyword>
<evidence type="ECO:0000256" key="6">
    <source>
        <dbReference type="ARBA" id="ARBA00022763"/>
    </source>
</evidence>
<gene>
    <name evidence="17" type="ORF">GOP47_0018982</name>
</gene>
<evidence type="ECO:0000256" key="13">
    <source>
        <dbReference type="ARBA" id="ARBA00023242"/>
    </source>
</evidence>
<keyword evidence="6" id="KW-0227">DNA damage</keyword>
<keyword evidence="11" id="KW-0943">RNA-mediated gene silencing</keyword>
<feature type="region of interest" description="Disordered" evidence="15">
    <location>
        <begin position="616"/>
        <end position="654"/>
    </location>
</feature>
<dbReference type="EMBL" id="JABFUD020000018">
    <property type="protein sequence ID" value="KAI5066358.1"/>
    <property type="molecule type" value="Genomic_DNA"/>
</dbReference>
<comment type="subcellular location">
    <subcellularLocation>
        <location evidence="1">Nucleus</location>
    </subcellularLocation>
</comment>
<evidence type="ECO:0000256" key="15">
    <source>
        <dbReference type="SAM" id="MobiDB-lite"/>
    </source>
</evidence>
<evidence type="ECO:0000256" key="2">
    <source>
        <dbReference type="ARBA" id="ARBA00007845"/>
    </source>
</evidence>
<evidence type="ECO:0000313" key="17">
    <source>
        <dbReference type="EMBL" id="KAI5066358.1"/>
    </source>
</evidence>
<dbReference type="InterPro" id="IPR041006">
    <property type="entry name" value="Morc_S5"/>
</dbReference>
<evidence type="ECO:0000256" key="4">
    <source>
        <dbReference type="ARBA" id="ARBA00022741"/>
    </source>
</evidence>
<keyword evidence="18" id="KW-1185">Reference proteome</keyword>
<dbReference type="PANTHER" id="PTHR23336:SF50">
    <property type="entry name" value="PROTEIN MICRORCHIDIA 1-RELATED"/>
    <property type="match status" value="1"/>
</dbReference>
<dbReference type="GO" id="GO:0031047">
    <property type="term" value="P:regulatory ncRNA-mediated gene silencing"/>
    <property type="evidence" value="ECO:0007669"/>
    <property type="project" value="UniProtKB-KW"/>
</dbReference>
<dbReference type="PANTHER" id="PTHR23336">
    <property type="entry name" value="ZINC FINGER CW-TYPE COILED-COIL DOMAIN PROTEIN 3"/>
    <property type="match status" value="1"/>
</dbReference>
<dbReference type="GO" id="GO:0005524">
    <property type="term" value="F:ATP binding"/>
    <property type="evidence" value="ECO:0007669"/>
    <property type="project" value="UniProtKB-KW"/>
</dbReference>
<keyword evidence="4" id="KW-0547">Nucleotide-binding</keyword>
<dbReference type="Pfam" id="PF17942">
    <property type="entry name" value="Morc6_S5"/>
    <property type="match status" value="1"/>
</dbReference>
<evidence type="ECO:0000256" key="9">
    <source>
        <dbReference type="ARBA" id="ARBA00022853"/>
    </source>
</evidence>
<keyword evidence="10 14" id="KW-0175">Coiled coil</keyword>
<reference evidence="17" key="1">
    <citation type="submission" date="2021-01" db="EMBL/GenBank/DDBJ databases">
        <title>Adiantum capillus-veneris genome.</title>
        <authorList>
            <person name="Fang Y."/>
            <person name="Liao Q."/>
        </authorList>
    </citation>
    <scope>NUCLEOTIDE SEQUENCE</scope>
    <source>
        <strain evidence="17">H3</strain>
        <tissue evidence="17">Leaf</tissue>
    </source>
</reference>
<dbReference type="InterPro" id="IPR045261">
    <property type="entry name" value="MORC_ATPase"/>
</dbReference>
<feature type="domain" description="Morc S5" evidence="16">
    <location>
        <begin position="377"/>
        <end position="516"/>
    </location>
</feature>
<proteinExistence type="inferred from homology"/>
<organism evidence="17 18">
    <name type="scientific">Adiantum capillus-veneris</name>
    <name type="common">Maidenhair fern</name>
    <dbReference type="NCBI Taxonomy" id="13818"/>
    <lineage>
        <taxon>Eukaryota</taxon>
        <taxon>Viridiplantae</taxon>
        <taxon>Streptophyta</taxon>
        <taxon>Embryophyta</taxon>
        <taxon>Tracheophyta</taxon>
        <taxon>Polypodiopsida</taxon>
        <taxon>Polypodiidae</taxon>
        <taxon>Polypodiales</taxon>
        <taxon>Pteridineae</taxon>
        <taxon>Pteridaceae</taxon>
        <taxon>Vittarioideae</taxon>
        <taxon>Adiantum</taxon>
    </lineage>
</organism>
<evidence type="ECO:0000256" key="7">
    <source>
        <dbReference type="ARBA" id="ARBA00022801"/>
    </source>
</evidence>
<dbReference type="InterPro" id="IPR036890">
    <property type="entry name" value="HATPase_C_sf"/>
</dbReference>
<evidence type="ECO:0000256" key="10">
    <source>
        <dbReference type="ARBA" id="ARBA00023054"/>
    </source>
</evidence>
<evidence type="ECO:0000313" key="18">
    <source>
        <dbReference type="Proteomes" id="UP000886520"/>
    </source>
</evidence>
<evidence type="ECO:0000256" key="5">
    <source>
        <dbReference type="ARBA" id="ARBA00022759"/>
    </source>
</evidence>
<dbReference type="OrthoDB" id="757982at2759"/>
<keyword evidence="3" id="KW-0540">Nuclease</keyword>
<dbReference type="GO" id="GO:0004519">
    <property type="term" value="F:endonuclease activity"/>
    <property type="evidence" value="ECO:0007669"/>
    <property type="project" value="UniProtKB-KW"/>
</dbReference>
<sequence length="805" mass="89524">MMHKEVKCEDVIDLSSDDEDFPQAEPLNEGTSDIAGHLGSPRQGVLNAQQCALFGIPDESRPVVKDEACVLDDAHDRSFPQFHFQNPFTGTALPTNAQQKQISRNFWKAGDYDAIVSHNRAPASGIDHVRVHPKFLHSNATSHKWALGAIAELLDNAIDEVQNGATSVRVDVIHSPLDGTPMLLVQDDGCGMDPDCLRQCMSLGYSRKITKTTIGQYGNGFKTSTMRLGADVIVFSRCIQNGYETESIGLLSYTFLRKTDKEDIIVPMIDFQLPLNSGTRNILLRTTNEDWLENLKMILEWSPFRTEGELLSQFADVCSHGTKIIVYNLWLNDDDELELDFDTDRKDIQLRGGARSSKSGSIQRKFTNEHISNRLRYSLRAYASVLYLRMPDTFQIILRGEPVQHFSIAADLKFPEHILYKPQVANVVGDVSVITTIGFAKEAPMINVHGFSVYHKNRLIMPFWKVFHENSSRGKGVVGVLEANFMEPAHDKQDFERTPVLQRLEGRLKSMTIEYWNLHCDLVGYQPPKRVNKTTANATNTSNIIPGFSSVQNLANQPILHSHQAAIATGIPAHLVGVATPFSFDPSNFQRPNPLESQVSLGTIDNVVDGLTAFPPTYKEGRTELNSRSTSRCPGTSGPPTPPQPKSDTEMVSKHADTVSDGCSYLASSFQSDCSESSLNAYAGAKLGRANQQIAAREEIARKRLATEASLEAMDPAAKRLVTRAMEGGILGLGDGGPPLHGNSDAVDSIEDIEQLRLRCKHYLWEKQQLEVKVLRLQQDLIQLHDKLKVHESQSRMVPKSERLE</sequence>
<keyword evidence="8" id="KW-0067">ATP-binding</keyword>
<accession>A0A9D4UE79</accession>
<dbReference type="SUPFAM" id="SSF55874">
    <property type="entry name" value="ATPase domain of HSP90 chaperone/DNA topoisomerase II/histidine kinase"/>
    <property type="match status" value="1"/>
</dbReference>
<dbReference type="GO" id="GO:0016887">
    <property type="term" value="F:ATP hydrolysis activity"/>
    <property type="evidence" value="ECO:0007669"/>
    <property type="project" value="InterPro"/>
</dbReference>
<evidence type="ECO:0000256" key="3">
    <source>
        <dbReference type="ARBA" id="ARBA00022722"/>
    </source>
</evidence>
<evidence type="ECO:0000259" key="16">
    <source>
        <dbReference type="Pfam" id="PF17942"/>
    </source>
</evidence>
<dbReference type="Gene3D" id="3.30.565.10">
    <property type="entry name" value="Histidine kinase-like ATPase, C-terminal domain"/>
    <property type="match status" value="1"/>
</dbReference>
<evidence type="ECO:0000256" key="11">
    <source>
        <dbReference type="ARBA" id="ARBA00023158"/>
    </source>
</evidence>
<evidence type="ECO:0000256" key="12">
    <source>
        <dbReference type="ARBA" id="ARBA00023204"/>
    </source>
</evidence>